<dbReference type="EMBL" id="AXCM01001062">
    <property type="status" value="NOT_ANNOTATED_CDS"/>
    <property type="molecule type" value="Genomic_DNA"/>
</dbReference>
<feature type="transmembrane region" description="Helical" evidence="6">
    <location>
        <begin position="535"/>
        <end position="554"/>
    </location>
</feature>
<feature type="transmembrane region" description="Helical" evidence="6">
    <location>
        <begin position="197"/>
        <end position="214"/>
    </location>
</feature>
<feature type="transmembrane region" description="Helical" evidence="6">
    <location>
        <begin position="35"/>
        <end position="62"/>
    </location>
</feature>
<feature type="transmembrane region" description="Helical" evidence="6">
    <location>
        <begin position="403"/>
        <end position="426"/>
    </location>
</feature>
<evidence type="ECO:0000256" key="3">
    <source>
        <dbReference type="ARBA" id="ARBA00022692"/>
    </source>
</evidence>
<feature type="transmembrane region" description="Helical" evidence="6">
    <location>
        <begin position="866"/>
        <end position="892"/>
    </location>
</feature>
<sequence>MLATVCCSNGIIFHLFFHFYYVDEFAAFGSRFWPLYIVSCFFLYIDLAMECALGFCDCLLLITQHQLERLMWLAQDLNQTSKNRDWVFRIYVALYNRIVYVLRNCLSRYFGPMLVVFCTYVSLEVALCVLAIVGDTTSFLGRSKVFILANILWPRKDKQNANLLKTHLKQRAGIVEERVRRLCSIYDRTFTLIAKPFYEYCGPIIVIFCPLIILEGSLKIYHLYYLYKTNEFDLAWTLLLLHTVEWLWLCFDCKKLLVVLYVSDTLKRKDWKDARIYGTVRTPVHVGHVWNLKVSMKTKDSFLHIHLTTCIYLALDLSLEWTLGLCCLIMLIGAEQLSNMNKLLLKTVNERVTALEQILPHFCNIYGRVGTDVCKGLSAYFGPLVVCFTAMLVLQCAVKMVDIWGAFSDGGGGRLVLALGCLWLMFDIKKFVVLMLVSHWNVVVCVCVGLFFAGFVWYDFAMIQKLYINISTVLVVILALNVLAYDLLIYCIILNALYHRKWFVRLLNHLFAYDDWKLEQIVVEKTRKNSMHSGNLVRMIVLVLLYALYDILFVDDYAIVLMDTIITLRFCFAFLFLELYRACALIIKRRMKQLELLLRTVLTGNNLMHVESYVDLFLERFQRYNELIDDVNKCFCFPLTHVLLLIVFEQTVTAYDAYHNLMTMSNMQSRHFYGFIYRQVWEIAFVIMLLQFAVTCDAAILQVFFLDLPPFAMGVVLFEMLLSASVPLCIVLNNFCHRKRVTKLLNAIFFDDNLLDSTSVRLGNAYYVYIFVLLALIMLFEIFKLFAKEAETHKMLTTSFVIRFVTVLQFLYLFHLCVSMVGLRMQQLKVLFEQTQHEDDFDYFLGLFITRFERYVLQIDQINRCFALPIIATLALGMVELSLFVFECFYTLDAGLPDREMYDGFDDWILSQLWQALYCNFLLLTVSSCESTRKKIVFVLNTFYRQTTYVHLLNALFAQDDWVLEWTMIKRKAVTNDPPTRHNNSLGVLALFTLPKILYIIIFNAIPSISILYCLTLLRFCCMFMMVELYRACVIVIKDRMKQLQTLLMLTQNDNNVPIFLERFQRYHQLIDSVNQCFSIPLWQMIYVAVIFMIGITGSLASIQHYLIETIISQVLFHSGKRNYFAYIIPLVILVVSEMSASVRRNRFTFRFLAAVYFLPASYDPVQSRFVELRSSFVSFGIGLLISLAYIYHDVFFVLFYNSTNLSTLSLIVFILELIVFCLIPLCAVCNSFIHRKLIVIVLNVLFVDDSTLEVGSGAFTLVTRYLLTTQFLYVYHLCVSMIQLRMKQLKVLFLQNQHELEFAQLLNVFMERFQRYVAQIERINQCFSLPLLGMILQVLIESAYFTYEGFRVLSTRQVVDTNYTSIQQWLISQFWQANYANFLLLMVPSCEQTCNEFAQRHADIKNRGQ</sequence>
<evidence type="ECO:0000313" key="8">
    <source>
        <dbReference type="Proteomes" id="UP000075883"/>
    </source>
</evidence>
<protein>
    <recommendedName>
        <fullName evidence="9">Gustatory receptor</fullName>
    </recommendedName>
</protein>
<keyword evidence="3 6" id="KW-0812">Transmembrane</keyword>
<dbReference type="GO" id="GO:0005886">
    <property type="term" value="C:plasma membrane"/>
    <property type="evidence" value="ECO:0007669"/>
    <property type="project" value="UniProtKB-SubCell"/>
</dbReference>
<dbReference type="STRING" id="139723.A0A182M3I8"/>
<feature type="transmembrane region" description="Helical" evidence="6">
    <location>
        <begin position="470"/>
        <end position="498"/>
    </location>
</feature>
<proteinExistence type="predicted"/>
<evidence type="ECO:0000256" key="2">
    <source>
        <dbReference type="ARBA" id="ARBA00022475"/>
    </source>
</evidence>
<reference evidence="7" key="2">
    <citation type="submission" date="2020-05" db="UniProtKB">
        <authorList>
            <consortium name="EnsemblMetazoa"/>
        </authorList>
    </citation>
    <scope>IDENTIFICATION</scope>
    <source>
        <strain evidence="7">A-37</strain>
    </source>
</reference>
<reference evidence="8" key="1">
    <citation type="submission" date="2013-09" db="EMBL/GenBank/DDBJ databases">
        <title>The Genome Sequence of Anopheles culicifacies species A.</title>
        <authorList>
            <consortium name="The Broad Institute Genomics Platform"/>
            <person name="Neafsey D.E."/>
            <person name="Besansky N."/>
            <person name="Howell P."/>
            <person name="Walton C."/>
            <person name="Young S.K."/>
            <person name="Zeng Q."/>
            <person name="Gargeya S."/>
            <person name="Fitzgerald M."/>
            <person name="Haas B."/>
            <person name="Abouelleil A."/>
            <person name="Allen A.W."/>
            <person name="Alvarado L."/>
            <person name="Arachchi H.M."/>
            <person name="Berlin A.M."/>
            <person name="Chapman S.B."/>
            <person name="Gainer-Dewar J."/>
            <person name="Goldberg J."/>
            <person name="Griggs A."/>
            <person name="Gujja S."/>
            <person name="Hansen M."/>
            <person name="Howarth C."/>
            <person name="Imamovic A."/>
            <person name="Ireland A."/>
            <person name="Larimer J."/>
            <person name="McCowan C."/>
            <person name="Murphy C."/>
            <person name="Pearson M."/>
            <person name="Poon T.W."/>
            <person name="Priest M."/>
            <person name="Roberts A."/>
            <person name="Saif S."/>
            <person name="Shea T."/>
            <person name="Sisk P."/>
            <person name="Sykes S."/>
            <person name="Wortman J."/>
            <person name="Nusbaum C."/>
            <person name="Birren B."/>
        </authorList>
    </citation>
    <scope>NUCLEOTIDE SEQUENCE [LARGE SCALE GENOMIC DNA]</scope>
    <source>
        <strain evidence="8">A-37</strain>
    </source>
</reference>
<evidence type="ECO:0000256" key="4">
    <source>
        <dbReference type="ARBA" id="ARBA00022989"/>
    </source>
</evidence>
<keyword evidence="5 6" id="KW-0472">Membrane</keyword>
<evidence type="ECO:0000313" key="7">
    <source>
        <dbReference type="EnsemblMetazoa" id="ACUA008566-PA"/>
    </source>
</evidence>
<accession>A0A182M3I8</accession>
<feature type="transmembrane region" description="Helical" evidence="6">
    <location>
        <begin position="433"/>
        <end position="458"/>
    </location>
</feature>
<feature type="transmembrane region" description="Helical" evidence="6">
    <location>
        <begin position="109"/>
        <end position="134"/>
    </location>
</feature>
<feature type="transmembrane region" description="Helical" evidence="6">
    <location>
        <begin position="711"/>
        <end position="735"/>
    </location>
</feature>
<keyword evidence="8" id="KW-1185">Reference proteome</keyword>
<dbReference type="Pfam" id="PF08395">
    <property type="entry name" value="7tm_7"/>
    <property type="match status" value="4"/>
</dbReference>
<feature type="transmembrane region" description="Helical" evidence="6">
    <location>
        <begin position="1177"/>
        <end position="1200"/>
    </location>
</feature>
<name>A0A182M3I8_9DIPT</name>
<dbReference type="Proteomes" id="UP000075883">
    <property type="component" value="Unassembled WGS sequence"/>
</dbReference>
<feature type="transmembrane region" description="Helical" evidence="6">
    <location>
        <begin position="377"/>
        <end position="397"/>
    </location>
</feature>
<dbReference type="InterPro" id="IPR013604">
    <property type="entry name" value="7TM_chemorcpt"/>
</dbReference>
<feature type="transmembrane region" description="Helical" evidence="6">
    <location>
        <begin position="1206"/>
        <end position="1226"/>
    </location>
</feature>
<dbReference type="GO" id="GO:0050909">
    <property type="term" value="P:sensory perception of taste"/>
    <property type="evidence" value="ECO:0007669"/>
    <property type="project" value="InterPro"/>
</dbReference>
<dbReference type="VEuPathDB" id="VectorBase:ACUA008566"/>
<feature type="transmembrane region" description="Helical" evidence="6">
    <location>
        <begin position="1085"/>
        <end position="1104"/>
    </location>
</feature>
<evidence type="ECO:0000256" key="1">
    <source>
        <dbReference type="ARBA" id="ARBA00004651"/>
    </source>
</evidence>
<evidence type="ECO:0000256" key="6">
    <source>
        <dbReference type="SAM" id="Phobius"/>
    </source>
</evidence>
<feature type="transmembrane region" description="Helical" evidence="6">
    <location>
        <begin position="988"/>
        <end position="1011"/>
    </location>
</feature>
<feature type="transmembrane region" description="Helical" evidence="6">
    <location>
        <begin position="680"/>
        <end position="705"/>
    </location>
</feature>
<evidence type="ECO:0000256" key="5">
    <source>
        <dbReference type="ARBA" id="ARBA00023136"/>
    </source>
</evidence>
<evidence type="ECO:0008006" key="9">
    <source>
        <dbReference type="Google" id="ProtNLM"/>
    </source>
</evidence>
<keyword evidence="4 6" id="KW-1133">Transmembrane helix</keyword>
<feature type="transmembrane region" description="Helical" evidence="6">
    <location>
        <begin position="766"/>
        <end position="787"/>
    </location>
</feature>
<keyword evidence="2" id="KW-1003">Cell membrane</keyword>
<comment type="subcellular location">
    <subcellularLocation>
        <location evidence="1">Cell membrane</location>
        <topology evidence="1">Multi-pass membrane protein</topology>
    </subcellularLocation>
</comment>
<dbReference type="EnsemblMetazoa" id="ACUA008566-RA">
    <property type="protein sequence ID" value="ACUA008566-PA"/>
    <property type="gene ID" value="ACUA008566"/>
</dbReference>
<feature type="transmembrane region" description="Helical" evidence="6">
    <location>
        <begin position="1124"/>
        <end position="1143"/>
    </location>
</feature>
<feature type="transmembrane region" description="Helical" evidence="6">
    <location>
        <begin position="799"/>
        <end position="823"/>
    </location>
</feature>
<feature type="transmembrane region" description="Helical" evidence="6">
    <location>
        <begin position="566"/>
        <end position="587"/>
    </location>
</feature>
<organism evidence="7 8">
    <name type="scientific">Anopheles culicifacies</name>
    <dbReference type="NCBI Taxonomy" id="139723"/>
    <lineage>
        <taxon>Eukaryota</taxon>
        <taxon>Metazoa</taxon>
        <taxon>Ecdysozoa</taxon>
        <taxon>Arthropoda</taxon>
        <taxon>Hexapoda</taxon>
        <taxon>Insecta</taxon>
        <taxon>Pterygota</taxon>
        <taxon>Neoptera</taxon>
        <taxon>Endopterygota</taxon>
        <taxon>Diptera</taxon>
        <taxon>Nematocera</taxon>
        <taxon>Culicoidea</taxon>
        <taxon>Culicidae</taxon>
        <taxon>Anophelinae</taxon>
        <taxon>Anopheles</taxon>
        <taxon>culicifacies species complex</taxon>
    </lineage>
</organism>